<reference evidence="1" key="1">
    <citation type="submission" date="2012-03" db="EMBL/GenBank/DDBJ databases">
        <title>Functional metagenomics reveals considerable lignocellulase gene clusters in the gut microbiome of a wood-feeding higher termite.</title>
        <authorList>
            <person name="Liu N."/>
        </authorList>
    </citation>
    <scope>NUCLEOTIDE SEQUENCE</scope>
</reference>
<organism evidence="1">
    <name type="scientific">uncultured bacterium contig00052</name>
    <dbReference type="NCBI Taxonomy" id="1181536"/>
    <lineage>
        <taxon>Bacteria</taxon>
        <taxon>environmental samples</taxon>
    </lineage>
</organism>
<dbReference type="AlphaFoldDB" id="A0A806KCC2"/>
<protein>
    <submittedName>
        <fullName evidence="1">Uncharacterized protein</fullName>
    </submittedName>
</protein>
<sequence length="155" mass="18007">MSEWNIWKSQDIKNYNFALEGSLPYWNYAKGILMAIPMYDYYVEIAVKDGIMDSFEYIGRIPHQDGNGESVLEPEFTSISDMYQKIYDSIKGSEQSLKSSNNGCIISTRYEIEYDQEFHYITRFEPIITVNLDCDWDTTAHEVIVSDFSITQSAE</sequence>
<name>A0A806KCC2_9BACT</name>
<evidence type="ECO:0000313" key="1">
    <source>
        <dbReference type="EMBL" id="AGS52214.1"/>
    </source>
</evidence>
<accession>A0A806KCC2</accession>
<proteinExistence type="predicted"/>
<dbReference type="EMBL" id="JQ844185">
    <property type="protein sequence ID" value="AGS52214.1"/>
    <property type="molecule type" value="Genomic_DNA"/>
</dbReference>